<dbReference type="InterPro" id="IPR002744">
    <property type="entry name" value="MIP18-like"/>
</dbReference>
<keyword evidence="1" id="KW-0812">Transmembrane</keyword>
<proteinExistence type="predicted"/>
<dbReference type="AlphaFoldDB" id="A0AAU7QTJ4"/>
<evidence type="ECO:0000313" key="3">
    <source>
        <dbReference type="EMBL" id="XBT18235.1"/>
    </source>
</evidence>
<name>A0AAU7QTJ4_9FLAO</name>
<organism evidence="3">
    <name type="scientific">Candidatus Shikimatogenerans sp. Tser</name>
    <dbReference type="NCBI Taxonomy" id="3158568"/>
    <lineage>
        <taxon>Bacteria</taxon>
        <taxon>Pseudomonadati</taxon>
        <taxon>Bacteroidota</taxon>
        <taxon>Flavobacteriia</taxon>
        <taxon>Flavobacteriales</taxon>
        <taxon>Candidatus Shikimatogenerans</taxon>
    </lineage>
</organism>
<dbReference type="InterPro" id="IPR052339">
    <property type="entry name" value="Fe-S_Maturation_MIP18"/>
</dbReference>
<sequence>MDIKLIKKKNILIKKKIINVLKNIYDPEISINIYNLGLIYNIVILNNNIVYIVMTLTSINCPMIDYIKKEIKKKIKNKIKYIKNIFIKIVFTPKWDINMINKKDLIKLDFI</sequence>
<accession>A0AAU7QTJ4</accession>
<feature type="transmembrane region" description="Helical" evidence="1">
    <location>
        <begin position="24"/>
        <end position="43"/>
    </location>
</feature>
<protein>
    <submittedName>
        <fullName evidence="3">Iron-sulfur cluster assembly protein</fullName>
    </submittedName>
</protein>
<dbReference type="Gene3D" id="3.30.300.130">
    <property type="entry name" value="Fe-S cluster assembly (FSCA)"/>
    <property type="match status" value="1"/>
</dbReference>
<dbReference type="PANTHER" id="PTHR42831:SF1">
    <property type="entry name" value="FE-S PROTEIN MATURATION AUXILIARY FACTOR YITW"/>
    <property type="match status" value="1"/>
</dbReference>
<dbReference type="InterPro" id="IPR034904">
    <property type="entry name" value="FSCA_dom_sf"/>
</dbReference>
<reference evidence="3" key="1">
    <citation type="submission" date="2024-06" db="EMBL/GenBank/DDBJ databases">
        <title>Diversity, functionality, and evolutionary history of bacterial symbionts in false click beetles (Coleoptera, Throscidae).</title>
        <authorList>
            <person name="Wierz J.C."/>
            <person name="Malm H."/>
            <person name="Kaltenpoth M."/>
            <person name="Engl T."/>
        </authorList>
    </citation>
    <scope>NUCLEOTIDE SEQUENCE</scope>
    <source>
        <strain evidence="3">Tser</strain>
    </source>
</reference>
<keyword evidence="1" id="KW-1133">Transmembrane helix</keyword>
<evidence type="ECO:0000259" key="2">
    <source>
        <dbReference type="Pfam" id="PF01883"/>
    </source>
</evidence>
<feature type="domain" description="MIP18 family-like" evidence="2">
    <location>
        <begin position="14"/>
        <end position="79"/>
    </location>
</feature>
<gene>
    <name evidence="3" type="ORF">ABNO52_00375</name>
</gene>
<evidence type="ECO:0000256" key="1">
    <source>
        <dbReference type="SAM" id="Phobius"/>
    </source>
</evidence>
<keyword evidence="1" id="KW-0472">Membrane</keyword>
<dbReference type="Pfam" id="PF01883">
    <property type="entry name" value="FeS_assembly_P"/>
    <property type="match status" value="1"/>
</dbReference>
<dbReference type="PANTHER" id="PTHR42831">
    <property type="entry name" value="FE-S PROTEIN MATURATION AUXILIARY FACTOR YITW"/>
    <property type="match status" value="1"/>
</dbReference>
<dbReference type="SUPFAM" id="SSF117916">
    <property type="entry name" value="Fe-S cluster assembly (FSCA) domain-like"/>
    <property type="match status" value="1"/>
</dbReference>
<dbReference type="EMBL" id="CP157893">
    <property type="protein sequence ID" value="XBT18235.1"/>
    <property type="molecule type" value="Genomic_DNA"/>
</dbReference>